<protein>
    <submittedName>
        <fullName evidence="2">Uncharacterized protein</fullName>
    </submittedName>
</protein>
<dbReference type="EMBL" id="DTMQ01000039">
    <property type="protein sequence ID" value="HGE99611.1"/>
    <property type="molecule type" value="Genomic_DNA"/>
</dbReference>
<comment type="caution">
    <text evidence="2">The sequence shown here is derived from an EMBL/GenBank/DDBJ whole genome shotgun (WGS) entry which is preliminary data.</text>
</comment>
<feature type="chain" id="PRO_5027624175" evidence="1">
    <location>
        <begin position="18"/>
        <end position="295"/>
    </location>
</feature>
<evidence type="ECO:0000256" key="1">
    <source>
        <dbReference type="SAM" id="SignalP"/>
    </source>
</evidence>
<reference evidence="2" key="1">
    <citation type="journal article" date="2020" name="mSystems">
        <title>Genome- and Community-Level Interaction Insights into Carbon Utilization and Element Cycling Functions of Hydrothermarchaeota in Hydrothermal Sediment.</title>
        <authorList>
            <person name="Zhou Z."/>
            <person name="Liu Y."/>
            <person name="Xu W."/>
            <person name="Pan J."/>
            <person name="Luo Z.H."/>
            <person name="Li M."/>
        </authorList>
    </citation>
    <scope>NUCLEOTIDE SEQUENCE [LARGE SCALE GENOMIC DNA]</scope>
    <source>
        <strain evidence="2">SpSt-906</strain>
    </source>
</reference>
<proteinExistence type="predicted"/>
<name>A0A7C3YQC3_UNCW3</name>
<evidence type="ECO:0000313" key="2">
    <source>
        <dbReference type="EMBL" id="HGE99611.1"/>
    </source>
</evidence>
<dbReference type="Gene3D" id="2.40.160.10">
    <property type="entry name" value="Porin"/>
    <property type="match status" value="1"/>
</dbReference>
<organism evidence="2">
    <name type="scientific">candidate division WOR-3 bacterium</name>
    <dbReference type="NCBI Taxonomy" id="2052148"/>
    <lineage>
        <taxon>Bacteria</taxon>
        <taxon>Bacteria division WOR-3</taxon>
    </lineage>
</organism>
<dbReference type="InterPro" id="IPR023614">
    <property type="entry name" value="Porin_dom_sf"/>
</dbReference>
<dbReference type="AlphaFoldDB" id="A0A7C3YQC3"/>
<dbReference type="InterPro" id="IPR010870">
    <property type="entry name" value="Porin_O/P"/>
</dbReference>
<sequence>MSIIPILFFLFSSCLFAEEGVSIDACIWSRYEYTKIDTNSQSTFALRNAFLGFTRNVNKYVTARVYLDVGDINGKPAYDLYASLKKEPWEMRLGQFKQFLGLEMLLPPPKLDFIEYSLIGKRRAPKNPRDVGILLIFRDKKSELALACVNGTGKNVLVDENKWKDLSGRLALHDKDFILAGNFYYGKIGKEDSLKNFERWGIELAIKTPLELSSEFLFLRDTLNGKGFYLALVYRQKRYQPLFRYDWLEYNKVEEKSYTFGMNILPLKENLKLGLNFIWQEKENWRFLTQLQIAY</sequence>
<feature type="signal peptide" evidence="1">
    <location>
        <begin position="1"/>
        <end position="17"/>
    </location>
</feature>
<dbReference type="Pfam" id="PF07396">
    <property type="entry name" value="Porin_O_P"/>
    <property type="match status" value="1"/>
</dbReference>
<accession>A0A7C3YQC3</accession>
<gene>
    <name evidence="2" type="ORF">ENX07_06035</name>
</gene>
<keyword evidence="1" id="KW-0732">Signal</keyword>